<dbReference type="RefSeq" id="WP_153352594.1">
    <property type="nucleotide sequence ID" value="NZ_WIXI01000022.1"/>
</dbReference>
<dbReference type="AlphaFoldDB" id="A0A6A8A3H6"/>
<evidence type="ECO:0000313" key="1">
    <source>
        <dbReference type="EMBL" id="MQY45094.1"/>
    </source>
</evidence>
<dbReference type="Proteomes" id="UP000435138">
    <property type="component" value="Unassembled WGS sequence"/>
</dbReference>
<reference evidence="1 2" key="1">
    <citation type="submission" date="2019-11" db="EMBL/GenBank/DDBJ databases">
        <title>Genome analysis of Rhizobacterium cereale a novel genus and species isolated from maize roots in North Spain.</title>
        <authorList>
            <person name="Menendez E."/>
            <person name="Flores-Felix J.D."/>
            <person name="Ramirez-Bahena M.-H."/>
            <person name="Igual J.M."/>
            <person name="Garcia-Fraile P."/>
            <person name="Peix A."/>
            <person name="Velazquez E."/>
        </authorList>
    </citation>
    <scope>NUCLEOTIDE SEQUENCE [LARGE SCALE GENOMIC DNA]</scope>
    <source>
        <strain evidence="1 2">RZME27</strain>
    </source>
</reference>
<organism evidence="1 2">
    <name type="scientific">Endobacterium cereale</name>
    <dbReference type="NCBI Taxonomy" id="2663029"/>
    <lineage>
        <taxon>Bacteria</taxon>
        <taxon>Pseudomonadati</taxon>
        <taxon>Pseudomonadota</taxon>
        <taxon>Alphaproteobacteria</taxon>
        <taxon>Hyphomicrobiales</taxon>
        <taxon>Rhizobiaceae</taxon>
        <taxon>Endobacterium</taxon>
    </lineage>
</organism>
<accession>A0A6A8A3H6</accession>
<evidence type="ECO:0000313" key="2">
    <source>
        <dbReference type="Proteomes" id="UP000435138"/>
    </source>
</evidence>
<name>A0A6A8A3H6_9HYPH</name>
<protein>
    <submittedName>
        <fullName evidence="1">Uncharacterized protein</fullName>
    </submittedName>
</protein>
<proteinExistence type="predicted"/>
<gene>
    <name evidence="1" type="ORF">GAO09_03290</name>
</gene>
<keyword evidence="2" id="KW-1185">Reference proteome</keyword>
<comment type="caution">
    <text evidence="1">The sequence shown here is derived from an EMBL/GenBank/DDBJ whole genome shotgun (WGS) entry which is preliminary data.</text>
</comment>
<dbReference type="EMBL" id="WIXI01000022">
    <property type="protein sequence ID" value="MQY45094.1"/>
    <property type="molecule type" value="Genomic_DNA"/>
</dbReference>
<sequence length="106" mass="11634">MSASEKMEAGVRAPAFFVRLVFDGRELAIGADDGDYRWVAGNSDMKGSGNGFQPHLLQIRGSLPHVGLRCGCCMLRLGKQPFAHIILLARRTFYAIVALANRNLED</sequence>